<dbReference type="VEuPathDB" id="FungiDB:ACLA_034690"/>
<keyword evidence="4" id="KW-1185">Reference proteome</keyword>
<evidence type="ECO:0000256" key="1">
    <source>
        <dbReference type="SAM" id="SignalP"/>
    </source>
</evidence>
<protein>
    <submittedName>
        <fullName evidence="3">ThiJ/PfpI family protein</fullName>
    </submittedName>
</protein>
<dbReference type="PANTHER" id="PTHR43130:SF7">
    <property type="entry name" value="DJ-1_PFPI DOMAIN-CONTAINING PROTEIN"/>
    <property type="match status" value="1"/>
</dbReference>
<dbReference type="RefSeq" id="XP_001270692.1">
    <property type="nucleotide sequence ID" value="XM_001270691.1"/>
</dbReference>
<gene>
    <name evidence="3" type="ORF">ACLA_034690</name>
</gene>
<dbReference type="PANTHER" id="PTHR43130">
    <property type="entry name" value="ARAC-FAMILY TRANSCRIPTIONAL REGULATOR"/>
    <property type="match status" value="1"/>
</dbReference>
<sequence>MSPPLRIGVLLVNTVQLLDLAAVDLFYMIDPSYLSACSLPKPLIDLGRPVQIHYIGKSGPNTHQDTTSNLSLQLTASLTDKAVQPHALDILLIPGPEPSTVPDDAYLDFVRAHHDAGTHVLSICTGILVVAHAGIANGKRATGPRMLVPMLRENFPDVAVWDASRRVVRDGNLWCSGGITNGHDLVAQYLRTIVAEPLVKTILAMADVPERSLSYESAVTTDNFFFLWQVLKALPTMLFRSIKG</sequence>
<dbReference type="InterPro" id="IPR002818">
    <property type="entry name" value="DJ-1/PfpI"/>
</dbReference>
<evidence type="ECO:0000313" key="3">
    <source>
        <dbReference type="EMBL" id="EAW09266.1"/>
    </source>
</evidence>
<dbReference type="KEGG" id="act:ACLA_034690"/>
<reference evidence="3 4" key="1">
    <citation type="journal article" date="2008" name="PLoS Genet.">
        <title>Genomic islands in the pathogenic filamentous fungus Aspergillus fumigatus.</title>
        <authorList>
            <person name="Fedorova N.D."/>
            <person name="Khaldi N."/>
            <person name="Joardar V.S."/>
            <person name="Maiti R."/>
            <person name="Amedeo P."/>
            <person name="Anderson M.J."/>
            <person name="Crabtree J."/>
            <person name="Silva J.C."/>
            <person name="Badger J.H."/>
            <person name="Albarraq A."/>
            <person name="Angiuoli S."/>
            <person name="Bussey H."/>
            <person name="Bowyer P."/>
            <person name="Cotty P.J."/>
            <person name="Dyer P.S."/>
            <person name="Egan A."/>
            <person name="Galens K."/>
            <person name="Fraser-Liggett C.M."/>
            <person name="Haas B.J."/>
            <person name="Inman J.M."/>
            <person name="Kent R."/>
            <person name="Lemieux S."/>
            <person name="Malavazi I."/>
            <person name="Orvis J."/>
            <person name="Roemer T."/>
            <person name="Ronning C.M."/>
            <person name="Sundaram J.P."/>
            <person name="Sutton G."/>
            <person name="Turner G."/>
            <person name="Venter J.C."/>
            <person name="White O.R."/>
            <person name="Whitty B.R."/>
            <person name="Youngman P."/>
            <person name="Wolfe K.H."/>
            <person name="Goldman G.H."/>
            <person name="Wortman J.R."/>
            <person name="Jiang B."/>
            <person name="Denning D.W."/>
            <person name="Nierman W.C."/>
        </authorList>
    </citation>
    <scope>NUCLEOTIDE SEQUENCE [LARGE SCALE GENOMIC DNA]</scope>
    <source>
        <strain evidence="4">ATCC 1007 / CBS 513.65 / DSM 816 / NCTC 3887 / NRRL 1</strain>
    </source>
</reference>
<evidence type="ECO:0000313" key="4">
    <source>
        <dbReference type="Proteomes" id="UP000006701"/>
    </source>
</evidence>
<feature type="chain" id="PRO_5002633213" evidence="1">
    <location>
        <begin position="21"/>
        <end position="244"/>
    </location>
</feature>
<keyword evidence="1" id="KW-0732">Signal</keyword>
<feature type="signal peptide" evidence="1">
    <location>
        <begin position="1"/>
        <end position="20"/>
    </location>
</feature>
<dbReference type="SUPFAM" id="SSF52317">
    <property type="entry name" value="Class I glutamine amidotransferase-like"/>
    <property type="match status" value="1"/>
</dbReference>
<dbReference type="Gene3D" id="3.40.50.880">
    <property type="match status" value="1"/>
</dbReference>
<dbReference type="EMBL" id="DS027056">
    <property type="protein sequence ID" value="EAW09266.1"/>
    <property type="molecule type" value="Genomic_DNA"/>
</dbReference>
<dbReference type="eggNOG" id="ENOG502SN93">
    <property type="taxonomic scope" value="Eukaryota"/>
</dbReference>
<dbReference type="GeneID" id="4703374"/>
<proteinExistence type="predicted"/>
<dbReference type="InterPro" id="IPR029062">
    <property type="entry name" value="Class_I_gatase-like"/>
</dbReference>
<feature type="domain" description="DJ-1/PfpI" evidence="2">
    <location>
        <begin position="65"/>
        <end position="190"/>
    </location>
</feature>
<organism evidence="3 4">
    <name type="scientific">Aspergillus clavatus (strain ATCC 1007 / CBS 513.65 / DSM 816 / NCTC 3887 / NRRL 1 / QM 1276 / 107)</name>
    <dbReference type="NCBI Taxonomy" id="344612"/>
    <lineage>
        <taxon>Eukaryota</taxon>
        <taxon>Fungi</taxon>
        <taxon>Dikarya</taxon>
        <taxon>Ascomycota</taxon>
        <taxon>Pezizomycotina</taxon>
        <taxon>Eurotiomycetes</taxon>
        <taxon>Eurotiomycetidae</taxon>
        <taxon>Eurotiales</taxon>
        <taxon>Aspergillaceae</taxon>
        <taxon>Aspergillus</taxon>
        <taxon>Aspergillus subgen. Fumigati</taxon>
    </lineage>
</organism>
<dbReference type="HOGENOM" id="CLU_000445_44_8_1"/>
<dbReference type="OMA" id="YRWIQDG"/>
<evidence type="ECO:0000259" key="2">
    <source>
        <dbReference type="Pfam" id="PF01965"/>
    </source>
</evidence>
<dbReference type="CDD" id="cd03139">
    <property type="entry name" value="GATase1_PfpI_2"/>
    <property type="match status" value="1"/>
</dbReference>
<dbReference type="Pfam" id="PF01965">
    <property type="entry name" value="DJ-1_PfpI"/>
    <property type="match status" value="1"/>
</dbReference>
<dbReference type="AlphaFoldDB" id="A1CJE2"/>
<dbReference type="InterPro" id="IPR052158">
    <property type="entry name" value="INH-QAR"/>
</dbReference>
<dbReference type="Proteomes" id="UP000006701">
    <property type="component" value="Unassembled WGS sequence"/>
</dbReference>
<name>A1CJE2_ASPCL</name>
<dbReference type="STRING" id="344612.A1CJE2"/>
<accession>A1CJE2</accession>
<dbReference type="OrthoDB" id="5424793at2759"/>